<keyword evidence="10" id="KW-1185">Reference proteome</keyword>
<dbReference type="PANTHER" id="PTHR43620">
    <property type="entry name" value="GLYCEROPHOSPHORYL DIESTER PHOSPHODIESTERASE"/>
    <property type="match status" value="1"/>
</dbReference>
<comment type="catalytic activity">
    <reaction evidence="6">
        <text>a sn-glycero-3-phosphodiester + H2O = an alcohol + sn-glycerol 3-phosphate + H(+)</text>
        <dbReference type="Rhea" id="RHEA:12969"/>
        <dbReference type="ChEBI" id="CHEBI:15377"/>
        <dbReference type="ChEBI" id="CHEBI:15378"/>
        <dbReference type="ChEBI" id="CHEBI:30879"/>
        <dbReference type="ChEBI" id="CHEBI:57597"/>
        <dbReference type="ChEBI" id="CHEBI:83408"/>
        <dbReference type="EC" id="3.1.4.46"/>
    </reaction>
</comment>
<evidence type="ECO:0000256" key="4">
    <source>
        <dbReference type="ARBA" id="ARBA00022798"/>
    </source>
</evidence>
<dbReference type="PROSITE" id="PS51318">
    <property type="entry name" value="TAT"/>
    <property type="match status" value="1"/>
</dbReference>
<evidence type="ECO:0000256" key="3">
    <source>
        <dbReference type="ARBA" id="ARBA00022729"/>
    </source>
</evidence>
<evidence type="ECO:0000256" key="6">
    <source>
        <dbReference type="ARBA" id="ARBA00047512"/>
    </source>
</evidence>
<dbReference type="GO" id="GO:0008889">
    <property type="term" value="F:glycerophosphodiester phosphodiesterase activity"/>
    <property type="evidence" value="ECO:0007669"/>
    <property type="project" value="UniProtKB-EC"/>
</dbReference>
<dbReference type="Gene3D" id="3.20.20.190">
    <property type="entry name" value="Phosphatidylinositol (PI) phosphodiesterase"/>
    <property type="match status" value="1"/>
</dbReference>
<dbReference type="EC" id="3.1.4.46" evidence="2"/>
<keyword evidence="4" id="KW-0319">Glycerol metabolism</keyword>
<gene>
    <name evidence="9" type="ORF">J2800_000504</name>
</gene>
<keyword evidence="3 7" id="KW-0732">Signal</keyword>
<evidence type="ECO:0000313" key="10">
    <source>
        <dbReference type="Proteomes" id="UP001262754"/>
    </source>
</evidence>
<feature type="domain" description="GP-PDE" evidence="8">
    <location>
        <begin position="36"/>
        <end position="361"/>
    </location>
</feature>
<dbReference type="CDD" id="cd08602">
    <property type="entry name" value="GDPD_ScGlpQ1_like"/>
    <property type="match status" value="1"/>
</dbReference>
<evidence type="ECO:0000313" key="9">
    <source>
        <dbReference type="EMBL" id="MDR6529780.1"/>
    </source>
</evidence>
<accession>A0ABU1MUC1</accession>
<comment type="similarity">
    <text evidence="1">Belongs to the glycerophosphoryl diester phosphodiesterase family.</text>
</comment>
<dbReference type="InterPro" id="IPR006311">
    <property type="entry name" value="TAT_signal"/>
</dbReference>
<dbReference type="InterPro" id="IPR017946">
    <property type="entry name" value="PLC-like_Pdiesterase_TIM-brl"/>
</dbReference>
<sequence length="362" mass="38502">MTLLTRRALATHTMATAALAGTLTSGLSFAAAPKRPIVIAHRGASGLRPEHTGLAYDLAIDQGCDFIEPDLVPTKDGHLVARHENEIGGTTDVASRPEFADRKATKTIDGQPVTGWFTEDFTLAEIKTLRARERLPKLRPGNTTYDGQAPLLTFDEVVAIAKAGSRRTGRTIGVYPEMKHPSYFAGIGLPLEDRLVALLKKNDLDSATAPVFVQCFEVTPLKRIRGKTRARLVQLTASEGGPADLPNVTYAQLCGPSGLKDVALYADGLGPEKTQVVPQDATSLLPATTLVKDAHAAGLVVHPWTVRAENYFLPASLRRGDATAADYLAQPGEVAAVFKALYAAGVDGLFSDFPGLAVAARG</sequence>
<keyword evidence="5 9" id="KW-0378">Hydrolase</keyword>
<proteinExistence type="inferred from homology"/>
<dbReference type="PROSITE" id="PS51704">
    <property type="entry name" value="GP_PDE"/>
    <property type="match status" value="1"/>
</dbReference>
<dbReference type="Proteomes" id="UP001262754">
    <property type="component" value="Unassembled WGS sequence"/>
</dbReference>
<name>A0ABU1MUC1_9CAUL</name>
<evidence type="ECO:0000259" key="8">
    <source>
        <dbReference type="PROSITE" id="PS51704"/>
    </source>
</evidence>
<dbReference type="SUPFAM" id="SSF51695">
    <property type="entry name" value="PLC-like phosphodiesterases"/>
    <property type="match status" value="1"/>
</dbReference>
<dbReference type="InterPro" id="IPR030395">
    <property type="entry name" value="GP_PDE_dom"/>
</dbReference>
<dbReference type="EMBL" id="JAVDRL010000002">
    <property type="protein sequence ID" value="MDR6529780.1"/>
    <property type="molecule type" value="Genomic_DNA"/>
</dbReference>
<reference evidence="9 10" key="1">
    <citation type="submission" date="2023-07" db="EMBL/GenBank/DDBJ databases">
        <title>Sorghum-associated microbial communities from plants grown in Nebraska, USA.</title>
        <authorList>
            <person name="Schachtman D."/>
        </authorList>
    </citation>
    <scope>NUCLEOTIDE SEQUENCE [LARGE SCALE GENOMIC DNA]</scope>
    <source>
        <strain evidence="9 10">DS2154</strain>
    </source>
</reference>
<protein>
    <recommendedName>
        <fullName evidence="2">glycerophosphodiester phosphodiesterase</fullName>
        <ecNumber evidence="2">3.1.4.46</ecNumber>
    </recommendedName>
</protein>
<evidence type="ECO:0000256" key="5">
    <source>
        <dbReference type="ARBA" id="ARBA00022801"/>
    </source>
</evidence>
<evidence type="ECO:0000256" key="7">
    <source>
        <dbReference type="SAM" id="SignalP"/>
    </source>
</evidence>
<comment type="caution">
    <text evidence="9">The sequence shown here is derived from an EMBL/GenBank/DDBJ whole genome shotgun (WGS) entry which is preliminary data.</text>
</comment>
<organism evidence="9 10">
    <name type="scientific">Caulobacter rhizosphaerae</name>
    <dbReference type="NCBI Taxonomy" id="2010972"/>
    <lineage>
        <taxon>Bacteria</taxon>
        <taxon>Pseudomonadati</taxon>
        <taxon>Pseudomonadota</taxon>
        <taxon>Alphaproteobacteria</taxon>
        <taxon>Caulobacterales</taxon>
        <taxon>Caulobacteraceae</taxon>
        <taxon>Caulobacter</taxon>
    </lineage>
</organism>
<evidence type="ECO:0000256" key="1">
    <source>
        <dbReference type="ARBA" id="ARBA00007277"/>
    </source>
</evidence>
<dbReference type="Pfam" id="PF03009">
    <property type="entry name" value="GDPD"/>
    <property type="match status" value="1"/>
</dbReference>
<feature type="chain" id="PRO_5046745761" description="glycerophosphodiester phosphodiesterase" evidence="7">
    <location>
        <begin position="31"/>
        <end position="362"/>
    </location>
</feature>
<dbReference type="PANTHER" id="PTHR43620:SF7">
    <property type="entry name" value="GLYCEROPHOSPHODIESTER PHOSPHODIESTERASE GDPD5-RELATED"/>
    <property type="match status" value="1"/>
</dbReference>
<feature type="signal peptide" evidence="7">
    <location>
        <begin position="1"/>
        <end position="30"/>
    </location>
</feature>
<evidence type="ECO:0000256" key="2">
    <source>
        <dbReference type="ARBA" id="ARBA00012247"/>
    </source>
</evidence>